<feature type="chain" id="PRO_5028821563" evidence="2">
    <location>
        <begin position="29"/>
        <end position="328"/>
    </location>
</feature>
<comment type="similarity">
    <text evidence="1">Belongs to the UPF0065 (bug) family.</text>
</comment>
<dbReference type="RefSeq" id="WP_173147657.1">
    <property type="nucleotide sequence ID" value="NZ_CP053985.1"/>
</dbReference>
<dbReference type="PIRSF" id="PIRSF017082">
    <property type="entry name" value="YflP"/>
    <property type="match status" value="1"/>
</dbReference>
<dbReference type="PANTHER" id="PTHR42928:SF5">
    <property type="entry name" value="BLR1237 PROTEIN"/>
    <property type="match status" value="1"/>
</dbReference>
<evidence type="ECO:0000256" key="1">
    <source>
        <dbReference type="ARBA" id="ARBA00006987"/>
    </source>
</evidence>
<dbReference type="CDD" id="cd07012">
    <property type="entry name" value="PBP2_Bug_TTT"/>
    <property type="match status" value="1"/>
</dbReference>
<accession>A0A7D4HUD8</accession>
<dbReference type="InterPro" id="IPR005064">
    <property type="entry name" value="BUG"/>
</dbReference>
<keyword evidence="4" id="KW-1185">Reference proteome</keyword>
<organism evidence="3 4">
    <name type="scientific">Achromobacter pestifer</name>
    <dbReference type="NCBI Taxonomy" id="1353889"/>
    <lineage>
        <taxon>Bacteria</taxon>
        <taxon>Pseudomonadati</taxon>
        <taxon>Pseudomonadota</taxon>
        <taxon>Betaproteobacteria</taxon>
        <taxon>Burkholderiales</taxon>
        <taxon>Alcaligenaceae</taxon>
        <taxon>Achromobacter</taxon>
    </lineage>
</organism>
<dbReference type="Proteomes" id="UP000500970">
    <property type="component" value="Chromosome"/>
</dbReference>
<dbReference type="PANTHER" id="PTHR42928">
    <property type="entry name" value="TRICARBOXYLATE-BINDING PROTEIN"/>
    <property type="match status" value="1"/>
</dbReference>
<dbReference type="AlphaFoldDB" id="A0A7D4HUD8"/>
<gene>
    <name evidence="3" type="ORF">FOC84_26960</name>
</gene>
<dbReference type="KEGG" id="apes:FOC84_26960"/>
<reference evidence="3 4" key="1">
    <citation type="submission" date="2020-05" db="EMBL/GenBank/DDBJ databases">
        <title>FDA dAtabase for Regulatory Grade micrObial Sequences (FDA-ARGOS): Supporting development and validation of Infectious Disease Dx tests.</title>
        <authorList>
            <person name="Sproer C."/>
            <person name="Gronow S."/>
            <person name="Severitt S."/>
            <person name="Schroder I."/>
            <person name="Tallon L."/>
            <person name="Sadzewicz L."/>
            <person name="Zhao X."/>
            <person name="Vavikolanu K."/>
            <person name="Mehta A."/>
            <person name="Aluvathingal J."/>
            <person name="Nadendla S."/>
            <person name="Myers T."/>
            <person name="Yan Y."/>
            <person name="Sichtig H."/>
        </authorList>
    </citation>
    <scope>NUCLEOTIDE SEQUENCE [LARGE SCALE GENOMIC DNA]</scope>
    <source>
        <strain evidence="3 4">FDAARGOS_790</strain>
    </source>
</reference>
<proteinExistence type="inferred from homology"/>
<protein>
    <submittedName>
        <fullName evidence="3">Tripartite tricarboxylate transporter substrate binding protein</fullName>
    </submittedName>
</protein>
<dbReference type="EMBL" id="CP053985">
    <property type="protein sequence ID" value="QKH38379.1"/>
    <property type="molecule type" value="Genomic_DNA"/>
</dbReference>
<name>A0A7D4HUD8_9BURK</name>
<dbReference type="Gene3D" id="3.40.190.10">
    <property type="entry name" value="Periplasmic binding protein-like II"/>
    <property type="match status" value="1"/>
</dbReference>
<dbReference type="Gene3D" id="3.40.190.150">
    <property type="entry name" value="Bordetella uptake gene, domain 1"/>
    <property type="match status" value="1"/>
</dbReference>
<dbReference type="SUPFAM" id="SSF53850">
    <property type="entry name" value="Periplasmic binding protein-like II"/>
    <property type="match status" value="1"/>
</dbReference>
<evidence type="ECO:0000256" key="2">
    <source>
        <dbReference type="SAM" id="SignalP"/>
    </source>
</evidence>
<evidence type="ECO:0000313" key="3">
    <source>
        <dbReference type="EMBL" id="QKH38379.1"/>
    </source>
</evidence>
<dbReference type="InterPro" id="IPR042100">
    <property type="entry name" value="Bug_dom1"/>
</dbReference>
<sequence length="328" mass="34548">MPPMKLSRRQLLCLGALELSGLARVAVAQTDWPRQPIRLVIPLAPGGAADVAARHLGAQMHKLLGQPVVVESKPGADGVLAMADVARSKPDGYTIGLATATGLSYAPNIRKSLPYDVLKDFTPLSSFVTFTFFLMVHKSVPGKDLAEVVAHLKANPGKYAYGASSSMAILATEQLMADAGLDLVRAQYKGEGPMVADLFSGRVQIAWATPAVLPALQKDGNTRAVAVLLPERSPLLPDVPTLAQSGQALVNVSPWGGMVAPANTPKPVVEALSKALREAMTAPDLLSQAGSNGLIVRASTPQEFGDFLRQQKSAWGAAIKLAKLPVEQ</sequence>
<evidence type="ECO:0000313" key="4">
    <source>
        <dbReference type="Proteomes" id="UP000500970"/>
    </source>
</evidence>
<dbReference type="Pfam" id="PF03401">
    <property type="entry name" value="TctC"/>
    <property type="match status" value="1"/>
</dbReference>
<keyword evidence="2" id="KW-0732">Signal</keyword>
<feature type="signal peptide" evidence="2">
    <location>
        <begin position="1"/>
        <end position="28"/>
    </location>
</feature>